<dbReference type="SMART" id="SM00028">
    <property type="entry name" value="TPR"/>
    <property type="match status" value="6"/>
</dbReference>
<protein>
    <submittedName>
        <fullName evidence="4">Tetratricopeptide repeat protein</fullName>
    </submittedName>
</protein>
<keyword evidence="5" id="KW-1185">Reference proteome</keyword>
<reference evidence="4 5" key="1">
    <citation type="submission" date="2019-08" db="EMBL/GenBank/DDBJ databases">
        <title>Formosa sediminis sp. nov., isolated from marine sediment.</title>
        <authorList>
            <person name="Cao W.R."/>
        </authorList>
    </citation>
    <scope>NUCLEOTIDE SEQUENCE [LARGE SCALE GENOMIC DNA]</scope>
    <source>
        <strain evidence="4 5">1494</strain>
    </source>
</reference>
<dbReference type="PANTHER" id="PTHR45655">
    <property type="entry name" value="GUANYLATE CYCLASE SOLUBLE SUBUNIT BETA-2"/>
    <property type="match status" value="1"/>
</dbReference>
<dbReference type="InterPro" id="IPR019734">
    <property type="entry name" value="TPR_rpt"/>
</dbReference>
<dbReference type="GO" id="GO:0070482">
    <property type="term" value="P:response to oxygen levels"/>
    <property type="evidence" value="ECO:0007669"/>
    <property type="project" value="TreeGrafter"/>
</dbReference>
<dbReference type="GO" id="GO:0008074">
    <property type="term" value="C:guanylate cyclase complex, soluble"/>
    <property type="evidence" value="ECO:0007669"/>
    <property type="project" value="TreeGrafter"/>
</dbReference>
<organism evidence="4 5">
    <name type="scientific">Formosa maritima</name>
    <dbReference type="NCBI Taxonomy" id="2592046"/>
    <lineage>
        <taxon>Bacteria</taxon>
        <taxon>Pseudomonadati</taxon>
        <taxon>Bacteroidota</taxon>
        <taxon>Flavobacteriia</taxon>
        <taxon>Flavobacteriales</taxon>
        <taxon>Flavobacteriaceae</taxon>
        <taxon>Formosa</taxon>
    </lineage>
</organism>
<dbReference type="SUPFAM" id="SSF48452">
    <property type="entry name" value="TPR-like"/>
    <property type="match status" value="2"/>
</dbReference>
<sequence length="646" mass="73277">MNRNPLHFIFFICFVLNSFGQSDQSIENLKQLIAEQADDSTKVNTLLDISFQLYRTQPDSSIVYSSKAIDLATEINFKKGLAYANKNLGLAYYSKGEFVDVLNHWEISLAIFKELNDEAGVSNLLSNIGAVYQTKGNDPKALDYFITSVKIAEKIQDSLRMGTVYLNMGAVYSNEEKTHNEAIESYNKSKIIFSNIGYDEGVGFVAVNMAELYLMNGNPQAALPLLNDALEAYSKAGSSVSHTYNYIGEAYKDLNQYELAKEYQLKAIEEADINDAKLEKTKALISLGELLNEQKEYLDAVDNFKEGLKLTEITGVYRDKKDAYEGLSKAYSGMNDYKNAYGYQQLFTAISDTIRNATYDESISKMRFQYDLENKDREIKLLNVDNELKQTQIERSTASKRLLYALAILLLALVGGSYFRYRYIQKSNAILAKERNKSESILLNILPKETAEELKEQGFIKAKYFKEVSVLFTDFKQFSLVAEEIPAEDLVKSLDYFFKKFDIITEKHSLEKIKTIGDAYMCAGGLPTENKTHAENAFLAALEILEFVKDTKNNPPEGIYPFEVRIGINTGPVIAGVVGIKKFQYDIWGSTVNIAARMENNSVPGKINVSENTYQHLKDKYDFTYRGKIKAKNEQFLNMYYAEEKK</sequence>
<feature type="transmembrane region" description="Helical" evidence="2">
    <location>
        <begin position="402"/>
        <end position="421"/>
    </location>
</feature>
<keyword evidence="2" id="KW-0472">Membrane</keyword>
<dbReference type="GO" id="GO:0019934">
    <property type="term" value="P:cGMP-mediated signaling"/>
    <property type="evidence" value="ECO:0007669"/>
    <property type="project" value="TreeGrafter"/>
</dbReference>
<dbReference type="PROSITE" id="PS50005">
    <property type="entry name" value="TPR"/>
    <property type="match status" value="1"/>
</dbReference>
<dbReference type="PROSITE" id="PS50125">
    <property type="entry name" value="GUANYLATE_CYCLASE_2"/>
    <property type="match status" value="1"/>
</dbReference>
<dbReference type="OrthoDB" id="9806704at2"/>
<evidence type="ECO:0000313" key="5">
    <source>
        <dbReference type="Proteomes" id="UP000324550"/>
    </source>
</evidence>
<name>A0A5D0FZW2_9FLAO</name>
<dbReference type="GO" id="GO:0004016">
    <property type="term" value="F:adenylate cyclase activity"/>
    <property type="evidence" value="ECO:0007669"/>
    <property type="project" value="UniProtKB-ARBA"/>
</dbReference>
<dbReference type="Gene3D" id="1.25.40.10">
    <property type="entry name" value="Tetratricopeptide repeat domain"/>
    <property type="match status" value="2"/>
</dbReference>
<accession>A0A5D0FZW2</accession>
<dbReference type="Pfam" id="PF13424">
    <property type="entry name" value="TPR_12"/>
    <property type="match status" value="2"/>
</dbReference>
<dbReference type="GO" id="GO:0004383">
    <property type="term" value="F:guanylate cyclase activity"/>
    <property type="evidence" value="ECO:0007669"/>
    <property type="project" value="TreeGrafter"/>
</dbReference>
<dbReference type="SMART" id="SM00044">
    <property type="entry name" value="CYCc"/>
    <property type="match status" value="1"/>
</dbReference>
<evidence type="ECO:0000313" key="4">
    <source>
        <dbReference type="EMBL" id="TYA52148.1"/>
    </source>
</evidence>
<dbReference type="PANTHER" id="PTHR45655:SF13">
    <property type="entry name" value="SOLUBLE GUANYLATE CYCLASE GCY-32-RELATED"/>
    <property type="match status" value="1"/>
</dbReference>
<dbReference type="Pfam" id="PF00211">
    <property type="entry name" value="Guanylate_cyc"/>
    <property type="match status" value="1"/>
</dbReference>
<keyword evidence="1" id="KW-0802">TPR repeat</keyword>
<comment type="caution">
    <text evidence="4">The sequence shown here is derived from an EMBL/GenBank/DDBJ whole genome shotgun (WGS) entry which is preliminary data.</text>
</comment>
<dbReference type="EMBL" id="VSFC01000062">
    <property type="protein sequence ID" value="TYA52148.1"/>
    <property type="molecule type" value="Genomic_DNA"/>
</dbReference>
<dbReference type="CDD" id="cd07302">
    <property type="entry name" value="CHD"/>
    <property type="match status" value="1"/>
</dbReference>
<dbReference type="RefSeq" id="WP_148456893.1">
    <property type="nucleotide sequence ID" value="NZ_VSFC01000062.1"/>
</dbReference>
<dbReference type="InterPro" id="IPR029787">
    <property type="entry name" value="Nucleotide_cyclase"/>
</dbReference>
<gene>
    <name evidence="4" type="ORF">FVF61_12415</name>
</gene>
<dbReference type="InterPro" id="IPR011990">
    <property type="entry name" value="TPR-like_helical_dom_sf"/>
</dbReference>
<feature type="repeat" description="TPR" evidence="1">
    <location>
        <begin position="281"/>
        <end position="314"/>
    </location>
</feature>
<keyword evidence="2" id="KW-0812">Transmembrane</keyword>
<evidence type="ECO:0000256" key="2">
    <source>
        <dbReference type="SAM" id="Phobius"/>
    </source>
</evidence>
<dbReference type="InterPro" id="IPR001054">
    <property type="entry name" value="A/G_cyclase"/>
</dbReference>
<feature type="domain" description="Guanylate cyclase" evidence="3">
    <location>
        <begin position="469"/>
        <end position="599"/>
    </location>
</feature>
<dbReference type="Pfam" id="PF13181">
    <property type="entry name" value="TPR_8"/>
    <property type="match status" value="1"/>
</dbReference>
<dbReference type="AlphaFoldDB" id="A0A5D0FZW2"/>
<evidence type="ECO:0000259" key="3">
    <source>
        <dbReference type="PROSITE" id="PS50125"/>
    </source>
</evidence>
<evidence type="ECO:0000256" key="1">
    <source>
        <dbReference type="PROSITE-ProRule" id="PRU00339"/>
    </source>
</evidence>
<proteinExistence type="predicted"/>
<keyword evidence="2" id="KW-1133">Transmembrane helix</keyword>
<dbReference type="Gene3D" id="3.30.70.1230">
    <property type="entry name" value="Nucleotide cyclase"/>
    <property type="match status" value="1"/>
</dbReference>
<dbReference type="Proteomes" id="UP000324550">
    <property type="component" value="Unassembled WGS sequence"/>
</dbReference>
<dbReference type="SUPFAM" id="SSF55073">
    <property type="entry name" value="Nucleotide cyclase"/>
    <property type="match status" value="1"/>
</dbReference>